<dbReference type="Gene3D" id="1.20.1050.10">
    <property type="match status" value="1"/>
</dbReference>
<dbReference type="EMBL" id="WJXA01000013">
    <property type="protein sequence ID" value="KAF7120142.1"/>
    <property type="molecule type" value="Genomic_DNA"/>
</dbReference>
<proteinExistence type="inferred from homology"/>
<dbReference type="Gene3D" id="3.40.30.10">
    <property type="entry name" value="Glutaredoxin"/>
    <property type="match status" value="1"/>
</dbReference>
<dbReference type="Proteomes" id="UP000626092">
    <property type="component" value="Unassembled WGS sequence"/>
</dbReference>
<dbReference type="GO" id="GO:0006749">
    <property type="term" value="P:glutathione metabolic process"/>
    <property type="evidence" value="ECO:0007669"/>
    <property type="project" value="TreeGrafter"/>
</dbReference>
<dbReference type="InterPro" id="IPR036282">
    <property type="entry name" value="Glutathione-S-Trfase_C_sf"/>
</dbReference>
<evidence type="ECO:0000313" key="8">
    <source>
        <dbReference type="EMBL" id="KAF7120142.1"/>
    </source>
</evidence>
<gene>
    <name evidence="8" type="ORF">RHSIM_Rhsim13G0013300</name>
</gene>
<evidence type="ECO:0000256" key="2">
    <source>
        <dbReference type="ARBA" id="ARBA00012452"/>
    </source>
</evidence>
<reference evidence="8" key="1">
    <citation type="submission" date="2019-11" db="EMBL/GenBank/DDBJ databases">
        <authorList>
            <person name="Liu Y."/>
            <person name="Hou J."/>
            <person name="Li T.-Q."/>
            <person name="Guan C.-H."/>
            <person name="Wu X."/>
            <person name="Wu H.-Z."/>
            <person name="Ling F."/>
            <person name="Zhang R."/>
            <person name="Shi X.-G."/>
            <person name="Ren J.-P."/>
            <person name="Chen E.-F."/>
            <person name="Sun J.-M."/>
        </authorList>
    </citation>
    <scope>NUCLEOTIDE SEQUENCE</scope>
    <source>
        <strain evidence="8">Adult_tree_wgs_1</strain>
        <tissue evidence="8">Leaves</tissue>
    </source>
</reference>
<dbReference type="PROSITE" id="PS50404">
    <property type="entry name" value="GST_NTER"/>
    <property type="match status" value="1"/>
</dbReference>
<dbReference type="InterPro" id="IPR004045">
    <property type="entry name" value="Glutathione_S-Trfase_N"/>
</dbReference>
<evidence type="ECO:0000259" key="6">
    <source>
        <dbReference type="PROSITE" id="PS50404"/>
    </source>
</evidence>
<dbReference type="FunFam" id="1.20.1050.10:FF:000004">
    <property type="entry name" value="Glutathione S-transferase F2"/>
    <property type="match status" value="1"/>
</dbReference>
<dbReference type="InterPro" id="IPR040079">
    <property type="entry name" value="Glutathione_S-Trfase"/>
</dbReference>
<evidence type="ECO:0000256" key="1">
    <source>
        <dbReference type="ARBA" id="ARBA00010128"/>
    </source>
</evidence>
<evidence type="ECO:0000259" key="7">
    <source>
        <dbReference type="PROSITE" id="PS50405"/>
    </source>
</evidence>
<dbReference type="GO" id="GO:0009407">
    <property type="term" value="P:toxin catabolic process"/>
    <property type="evidence" value="ECO:0007669"/>
    <property type="project" value="UniProtKB-ARBA"/>
</dbReference>
<dbReference type="EC" id="2.5.1.18" evidence="2"/>
<keyword evidence="3" id="KW-0808">Transferase</keyword>
<feature type="domain" description="GST N-terminal" evidence="6">
    <location>
        <begin position="1"/>
        <end position="80"/>
    </location>
</feature>
<dbReference type="Pfam" id="PF00043">
    <property type="entry name" value="GST_C"/>
    <property type="match status" value="1"/>
</dbReference>
<comment type="similarity">
    <text evidence="1">Belongs to the GST superfamily. Phi family.</text>
</comment>
<dbReference type="CDD" id="cd03053">
    <property type="entry name" value="GST_N_Phi"/>
    <property type="match status" value="1"/>
</dbReference>
<organism evidence="8 9">
    <name type="scientific">Rhododendron simsii</name>
    <name type="common">Sims's rhododendron</name>
    <dbReference type="NCBI Taxonomy" id="118357"/>
    <lineage>
        <taxon>Eukaryota</taxon>
        <taxon>Viridiplantae</taxon>
        <taxon>Streptophyta</taxon>
        <taxon>Embryophyta</taxon>
        <taxon>Tracheophyta</taxon>
        <taxon>Spermatophyta</taxon>
        <taxon>Magnoliopsida</taxon>
        <taxon>eudicotyledons</taxon>
        <taxon>Gunneridae</taxon>
        <taxon>Pentapetalae</taxon>
        <taxon>asterids</taxon>
        <taxon>Ericales</taxon>
        <taxon>Ericaceae</taxon>
        <taxon>Ericoideae</taxon>
        <taxon>Rhodoreae</taxon>
        <taxon>Rhododendron</taxon>
    </lineage>
</organism>
<dbReference type="SFLD" id="SFLDS00019">
    <property type="entry name" value="Glutathione_Transferase_(cytos"/>
    <property type="match status" value="1"/>
</dbReference>
<comment type="caution">
    <text evidence="8">The sequence shown here is derived from an EMBL/GenBank/DDBJ whole genome shotgun (WGS) entry which is preliminary data.</text>
</comment>
<evidence type="ECO:0000256" key="3">
    <source>
        <dbReference type="ARBA" id="ARBA00022679"/>
    </source>
</evidence>
<dbReference type="PANTHER" id="PTHR43900">
    <property type="entry name" value="GLUTATHIONE S-TRANSFERASE RHO"/>
    <property type="match status" value="1"/>
</dbReference>
<evidence type="ECO:0000313" key="9">
    <source>
        <dbReference type="Proteomes" id="UP000626092"/>
    </source>
</evidence>
<dbReference type="SUPFAM" id="SSF52833">
    <property type="entry name" value="Thioredoxin-like"/>
    <property type="match status" value="1"/>
</dbReference>
<protein>
    <recommendedName>
        <fullName evidence="2">glutathione transferase</fullName>
        <ecNumber evidence="2">2.5.1.18</ecNumber>
    </recommendedName>
    <alternativeName>
        <fullName evidence="5">GST class-phi</fullName>
    </alternativeName>
</protein>
<accession>A0A834G1X1</accession>
<dbReference type="InterPro" id="IPR034347">
    <property type="entry name" value="GST_Phi_C"/>
</dbReference>
<dbReference type="PANTHER" id="PTHR43900:SF47">
    <property type="entry name" value="GLUTATHIONE S-TRANSFERASE F6-RELATED"/>
    <property type="match status" value="1"/>
</dbReference>
<dbReference type="OrthoDB" id="422574at2759"/>
<dbReference type="PROSITE" id="PS50405">
    <property type="entry name" value="GST_CTER"/>
    <property type="match status" value="1"/>
</dbReference>
<comment type="catalytic activity">
    <reaction evidence="4">
        <text>RX + glutathione = an S-substituted glutathione + a halide anion + H(+)</text>
        <dbReference type="Rhea" id="RHEA:16437"/>
        <dbReference type="ChEBI" id="CHEBI:15378"/>
        <dbReference type="ChEBI" id="CHEBI:16042"/>
        <dbReference type="ChEBI" id="CHEBI:17792"/>
        <dbReference type="ChEBI" id="CHEBI:57925"/>
        <dbReference type="ChEBI" id="CHEBI:90779"/>
        <dbReference type="EC" id="2.5.1.18"/>
    </reaction>
</comment>
<dbReference type="CDD" id="cd03187">
    <property type="entry name" value="GST_C_Phi"/>
    <property type="match status" value="1"/>
</dbReference>
<sequence>MKVHGAVFTTATRKVFACLYEKELEFELVPVDMRAGHHKKEPFISLNPFGQVPAFEDGDMTLFESRAINLYIAHAYEDKGTQLIYHGKKMAILSMWMQVEANQFDPVASKLVWELVIKLIFGMTTDEAVVEVQEAKLGQVLDIYEVRLGQSKYLGGDDFTLVDLHHLPNIQYLMGTQVKKLFDSRPHVNAWCTDILARPAWLKVLAMQPNN</sequence>
<keyword evidence="9" id="KW-1185">Reference proteome</keyword>
<name>A0A834G1X1_RHOSS</name>
<dbReference type="InterPro" id="IPR004046">
    <property type="entry name" value="GST_C"/>
</dbReference>
<dbReference type="GO" id="GO:0004364">
    <property type="term" value="F:glutathione transferase activity"/>
    <property type="evidence" value="ECO:0007669"/>
    <property type="project" value="UniProtKB-EC"/>
</dbReference>
<dbReference type="Pfam" id="PF02798">
    <property type="entry name" value="GST_N"/>
    <property type="match status" value="1"/>
</dbReference>
<dbReference type="InterPro" id="IPR010987">
    <property type="entry name" value="Glutathione-S-Trfase_C-like"/>
</dbReference>
<feature type="domain" description="GST C-terminal" evidence="7">
    <location>
        <begin position="86"/>
        <end position="211"/>
    </location>
</feature>
<dbReference type="SUPFAM" id="SSF47616">
    <property type="entry name" value="GST C-terminal domain-like"/>
    <property type="match status" value="1"/>
</dbReference>
<evidence type="ECO:0000256" key="4">
    <source>
        <dbReference type="ARBA" id="ARBA00047960"/>
    </source>
</evidence>
<dbReference type="FunFam" id="3.40.30.10:FF:000016">
    <property type="entry name" value="Glutathione S-transferase F2"/>
    <property type="match status" value="1"/>
</dbReference>
<dbReference type="InterPro" id="IPR036249">
    <property type="entry name" value="Thioredoxin-like_sf"/>
</dbReference>
<evidence type="ECO:0000256" key="5">
    <source>
        <dbReference type="ARBA" id="ARBA00081070"/>
    </source>
</evidence>
<dbReference type="SFLD" id="SFLDG00358">
    <property type="entry name" value="Main_(cytGST)"/>
    <property type="match status" value="1"/>
</dbReference>
<dbReference type="GO" id="GO:0043295">
    <property type="term" value="F:glutathione binding"/>
    <property type="evidence" value="ECO:0007669"/>
    <property type="project" value="TreeGrafter"/>
</dbReference>
<dbReference type="GO" id="GO:0005737">
    <property type="term" value="C:cytoplasm"/>
    <property type="evidence" value="ECO:0007669"/>
    <property type="project" value="TreeGrafter"/>
</dbReference>
<dbReference type="AlphaFoldDB" id="A0A834G1X1"/>